<proteinExistence type="inferred from homology"/>
<evidence type="ECO:0000313" key="5">
    <source>
        <dbReference type="EMBL" id="WDR03911.1"/>
    </source>
</evidence>
<evidence type="ECO:0000313" key="6">
    <source>
        <dbReference type="Proteomes" id="UP001220530"/>
    </source>
</evidence>
<organism evidence="5 6">
    <name type="scientific">Devosia algicola</name>
    <dbReference type="NCBI Taxonomy" id="3026418"/>
    <lineage>
        <taxon>Bacteria</taxon>
        <taxon>Pseudomonadati</taxon>
        <taxon>Pseudomonadota</taxon>
        <taxon>Alphaproteobacteria</taxon>
        <taxon>Hyphomicrobiales</taxon>
        <taxon>Devosiaceae</taxon>
        <taxon>Devosia</taxon>
    </lineage>
</organism>
<name>A0ABY7YRL7_9HYPH</name>
<dbReference type="PANTHER" id="PTHR30061:SF50">
    <property type="entry name" value="MALTOSE_MALTODEXTRIN-BINDING PERIPLASMIC PROTEIN"/>
    <property type="match status" value="1"/>
</dbReference>
<dbReference type="RefSeq" id="WP_282220298.1">
    <property type="nucleotide sequence ID" value="NZ_CP118246.1"/>
</dbReference>
<reference evidence="5 6" key="1">
    <citation type="submission" date="2023-02" db="EMBL/GenBank/DDBJ databases">
        <title>Devosia algicola sp. nov., isolated from the phycosphere of marine algae.</title>
        <authorList>
            <person name="Kim J.M."/>
            <person name="Lee J.K."/>
            <person name="Choi B.J."/>
            <person name="Bayburt H."/>
            <person name="Jeon C.O."/>
        </authorList>
    </citation>
    <scope>NUCLEOTIDE SEQUENCE [LARGE SCALE GENOMIC DNA]</scope>
    <source>
        <strain evidence="5 6">G20-9</strain>
    </source>
</reference>
<keyword evidence="2" id="KW-0813">Transport</keyword>
<keyword evidence="3" id="KW-0732">Signal</keyword>
<keyword evidence="6" id="KW-1185">Reference proteome</keyword>
<evidence type="ECO:0000256" key="1">
    <source>
        <dbReference type="ARBA" id="ARBA00008520"/>
    </source>
</evidence>
<dbReference type="Gene3D" id="3.40.190.10">
    <property type="entry name" value="Periplasmic binding protein-like II"/>
    <property type="match status" value="1"/>
</dbReference>
<evidence type="ECO:0000256" key="4">
    <source>
        <dbReference type="ARBA" id="ARBA00022764"/>
    </source>
</evidence>
<dbReference type="InterPro" id="IPR006059">
    <property type="entry name" value="SBP"/>
</dbReference>
<evidence type="ECO:0000256" key="3">
    <source>
        <dbReference type="ARBA" id="ARBA00022729"/>
    </source>
</evidence>
<dbReference type="Proteomes" id="UP001220530">
    <property type="component" value="Chromosome"/>
</dbReference>
<keyword evidence="4" id="KW-0574">Periplasm</keyword>
<dbReference type="CDD" id="cd13585">
    <property type="entry name" value="PBP2_TMBP_like"/>
    <property type="match status" value="1"/>
</dbReference>
<sequence length="436" mass="47862">MVEFEKVTRIGRVKYWEDEAMNKNFNRRSVLKIGAGLMAATALTPSLAFGQTANINYWHTFTSQSEFAGLEEVMKLFKAAHPDIVVTQENIPNPDFMAKITAAVLADSRPNVTMVSSERFADLLAMGALTDMTERLANWDKRSDFDDSRFDSITKDGKIYGLPAFSFVDWMYYRKDWFEEAGIAPPTTYAEMRDAAIAITDPSKGRYGFGLRGGPGGQNYINNVMEAFGSPVQQGDQIGLDRDKAIEGIAWFSGLLTQDKVVPPSAPNDGFRQVIEGFQTGQTGMIWHHTGSFQDIASKLEPGVEFGTLAMPAGPAARVARLAYAYNSITKDENADASWEWIKFWGEPDAAIAFLDKTGYFPASNSASADPRIADNPLYKPAAETLVFGRPQPSFPGLAGWLESVVLPAFQRALIGEATPEQAVDEMIDGLNQAIG</sequence>
<gene>
    <name evidence="5" type="ORF">PSQ19_07745</name>
</gene>
<protein>
    <submittedName>
        <fullName evidence="5">Sugar ABC transporter substrate-binding protein</fullName>
    </submittedName>
</protein>
<comment type="similarity">
    <text evidence="1">Belongs to the bacterial solute-binding protein 1 family.</text>
</comment>
<evidence type="ECO:0000256" key="2">
    <source>
        <dbReference type="ARBA" id="ARBA00022448"/>
    </source>
</evidence>
<dbReference type="SUPFAM" id="SSF53850">
    <property type="entry name" value="Periplasmic binding protein-like II"/>
    <property type="match status" value="1"/>
</dbReference>
<accession>A0ABY7YRL7</accession>
<dbReference type="EMBL" id="CP118246">
    <property type="protein sequence ID" value="WDR03911.1"/>
    <property type="molecule type" value="Genomic_DNA"/>
</dbReference>
<dbReference type="PANTHER" id="PTHR30061">
    <property type="entry name" value="MALTOSE-BINDING PERIPLASMIC PROTEIN"/>
    <property type="match status" value="1"/>
</dbReference>
<dbReference type="Pfam" id="PF01547">
    <property type="entry name" value="SBP_bac_1"/>
    <property type="match status" value="1"/>
</dbReference>